<dbReference type="PANTHER" id="PTHR42847">
    <property type="entry name" value="ALKANESULFONATE MONOOXYGENASE"/>
    <property type="match status" value="1"/>
</dbReference>
<keyword evidence="7" id="KW-1185">Reference proteome</keyword>
<organism evidence="6 7">
    <name type="scientific">Corynebacterium urogenitale</name>
    <dbReference type="NCBI Taxonomy" id="2487892"/>
    <lineage>
        <taxon>Bacteria</taxon>
        <taxon>Bacillati</taxon>
        <taxon>Actinomycetota</taxon>
        <taxon>Actinomycetes</taxon>
        <taxon>Mycobacteriales</taxon>
        <taxon>Corynebacteriaceae</taxon>
        <taxon>Corynebacterium</taxon>
    </lineage>
</organism>
<evidence type="ECO:0000259" key="5">
    <source>
        <dbReference type="Pfam" id="PF00296"/>
    </source>
</evidence>
<keyword evidence="2" id="KW-0288">FMN</keyword>
<proteinExistence type="predicted"/>
<accession>A0A5J6Z3T1</accession>
<gene>
    <name evidence="6" type="primary">rutA</name>
    <name evidence="6" type="ORF">CUROG_01220</name>
</gene>
<evidence type="ECO:0000256" key="3">
    <source>
        <dbReference type="ARBA" id="ARBA00023002"/>
    </source>
</evidence>
<dbReference type="OrthoDB" id="9814695at2"/>
<dbReference type="SUPFAM" id="SSF51679">
    <property type="entry name" value="Bacterial luciferase-like"/>
    <property type="match status" value="1"/>
</dbReference>
<name>A0A5J6Z3T1_9CORY</name>
<dbReference type="Proteomes" id="UP000326711">
    <property type="component" value="Chromosome"/>
</dbReference>
<reference evidence="7" key="1">
    <citation type="submission" date="2019-10" db="EMBL/GenBank/DDBJ databases">
        <title>Complete genome sequence of Corynebacterium urogenitalis DSM 108747, isolated from the genital tract of a cow.</title>
        <authorList>
            <person name="Ruckert C."/>
            <person name="Ballas P."/>
            <person name="Wagener K."/>
            <person name="Drillich M."/>
            <person name="Kaempfer P."/>
            <person name="Busse H.-J."/>
            <person name="Ehling-Schulz M."/>
        </authorList>
    </citation>
    <scope>NUCLEOTIDE SEQUENCE [LARGE SCALE GENOMIC DNA]</scope>
    <source>
        <strain evidence="7">LMM 1652</strain>
    </source>
</reference>
<keyword evidence="4 6" id="KW-0503">Monooxygenase</keyword>
<sequence>MSTANTNTHLNFAYWVPNVSGGVVTSTVEQRTDWGIDYNRTLAQAAEDAGVEYALTQVRYLGSYSAEYQHESVSFSLALLEATKKLNVIAAVHPGLWLPGVLANLGSTASEIYGGRLAFNIVSGWLRDEFRALGEPWLDHDERYRRSAEFLQVLRSIWTTAPTNFAGDFYRIRDYTLKPQPKKVPELFQGGTSTAARKNGGEHADWYFTNGGSIEELQEQIADVPQHAEAAGREVKIGVNAFVILDATDEGAEQRLREIVEGADKEAVEGFRKAVQVALGSAIPLDGKLSGR</sequence>
<dbReference type="GO" id="GO:0052614">
    <property type="term" value="F:uracil oxygenase activity"/>
    <property type="evidence" value="ECO:0007669"/>
    <property type="project" value="UniProtKB-EC"/>
</dbReference>
<dbReference type="KEGG" id="cuo:CUROG_01220"/>
<protein>
    <submittedName>
        <fullName evidence="6">Pyrimidine monooxygenase RutA</fullName>
        <ecNumber evidence="6">1.14.99.46</ecNumber>
    </submittedName>
</protein>
<dbReference type="InterPro" id="IPR036661">
    <property type="entry name" value="Luciferase-like_sf"/>
</dbReference>
<dbReference type="NCBIfam" id="TIGR04021">
    <property type="entry name" value="LLM_DMSO2_sfnG"/>
    <property type="match status" value="1"/>
</dbReference>
<evidence type="ECO:0000256" key="2">
    <source>
        <dbReference type="ARBA" id="ARBA00022643"/>
    </source>
</evidence>
<dbReference type="CDD" id="cd01094">
    <property type="entry name" value="Alkanesulfonate_monoxygenase"/>
    <property type="match status" value="1"/>
</dbReference>
<keyword evidence="3 6" id="KW-0560">Oxidoreductase</keyword>
<dbReference type="InterPro" id="IPR050172">
    <property type="entry name" value="SsuD_RutA_monooxygenase"/>
</dbReference>
<dbReference type="EC" id="1.14.99.46" evidence="6"/>
<feature type="domain" description="Luciferase-like" evidence="5">
    <location>
        <begin position="15"/>
        <end position="264"/>
    </location>
</feature>
<dbReference type="Gene3D" id="3.20.20.30">
    <property type="entry name" value="Luciferase-like domain"/>
    <property type="match status" value="1"/>
</dbReference>
<dbReference type="InterPro" id="IPR024014">
    <property type="entry name" value="DMSO2_SphG"/>
</dbReference>
<evidence type="ECO:0000313" key="6">
    <source>
        <dbReference type="EMBL" id="QFQ01644.1"/>
    </source>
</evidence>
<dbReference type="GO" id="GO:0046306">
    <property type="term" value="P:alkanesulfonate catabolic process"/>
    <property type="evidence" value="ECO:0007669"/>
    <property type="project" value="TreeGrafter"/>
</dbReference>
<evidence type="ECO:0000256" key="4">
    <source>
        <dbReference type="ARBA" id="ARBA00023033"/>
    </source>
</evidence>
<dbReference type="AlphaFoldDB" id="A0A5J6Z3T1"/>
<dbReference type="GO" id="GO:0008726">
    <property type="term" value="F:alkanesulfonate monooxygenase activity"/>
    <property type="evidence" value="ECO:0007669"/>
    <property type="project" value="TreeGrafter"/>
</dbReference>
<dbReference type="EMBL" id="CP045032">
    <property type="protein sequence ID" value="QFQ01644.1"/>
    <property type="molecule type" value="Genomic_DNA"/>
</dbReference>
<dbReference type="PANTHER" id="PTHR42847:SF4">
    <property type="entry name" value="ALKANESULFONATE MONOOXYGENASE-RELATED"/>
    <property type="match status" value="1"/>
</dbReference>
<evidence type="ECO:0000256" key="1">
    <source>
        <dbReference type="ARBA" id="ARBA00022630"/>
    </source>
</evidence>
<keyword evidence="1" id="KW-0285">Flavoprotein</keyword>
<dbReference type="Pfam" id="PF00296">
    <property type="entry name" value="Bac_luciferase"/>
    <property type="match status" value="1"/>
</dbReference>
<dbReference type="InterPro" id="IPR011251">
    <property type="entry name" value="Luciferase-like_dom"/>
</dbReference>
<evidence type="ECO:0000313" key="7">
    <source>
        <dbReference type="Proteomes" id="UP000326711"/>
    </source>
</evidence>